<feature type="transmembrane region" description="Helical" evidence="1">
    <location>
        <begin position="94"/>
        <end position="113"/>
    </location>
</feature>
<feature type="transmembrane region" description="Helical" evidence="1">
    <location>
        <begin position="284"/>
        <end position="302"/>
    </location>
</feature>
<gene>
    <name evidence="3" type="ORF">COU19_02875</name>
</gene>
<dbReference type="Proteomes" id="UP000230179">
    <property type="component" value="Unassembled WGS sequence"/>
</dbReference>
<evidence type="ECO:0000313" key="4">
    <source>
        <dbReference type="Proteomes" id="UP000230179"/>
    </source>
</evidence>
<dbReference type="AlphaFoldDB" id="A0A2H0U984"/>
<feature type="domain" description="DUF2157" evidence="2">
    <location>
        <begin position="63"/>
        <end position="165"/>
    </location>
</feature>
<evidence type="ECO:0000256" key="1">
    <source>
        <dbReference type="SAM" id="Phobius"/>
    </source>
</evidence>
<reference evidence="4" key="1">
    <citation type="submission" date="2017-09" db="EMBL/GenBank/DDBJ databases">
        <title>Depth-based differentiation of microbial function through sediment-hosted aquifers and enrichment of novel symbionts in the deep terrestrial subsurface.</title>
        <authorList>
            <person name="Probst A.J."/>
            <person name="Ladd B."/>
            <person name="Jarett J.K."/>
            <person name="Geller-Mcgrath D.E."/>
            <person name="Sieber C.M.K."/>
            <person name="Emerson J.B."/>
            <person name="Anantharaman K."/>
            <person name="Thomas B.C."/>
            <person name="Malmstrom R."/>
            <person name="Stieglmeier M."/>
            <person name="Klingl A."/>
            <person name="Woyke T."/>
            <person name="Ryan C.M."/>
            <person name="Banfield J.F."/>
        </authorList>
    </citation>
    <scope>NUCLEOTIDE SEQUENCE [LARGE SCALE GENOMIC DNA]</scope>
</reference>
<keyword evidence="1" id="KW-0812">Transmembrane</keyword>
<sequence length="337" mass="36483">MVEGSSLLAGYNNMDKQQVLDLVSRQLDAGIVSKEEILWLVGERMVPAARTPVGTSLAPQEVSGRNLTHTFYTIGTIIAIVGVGILVVQNWNDIGFAGRILVTLGLALVTYVAALTARRPEQSRLADVLFVISACLAPIGIFVLLDEGGVTFSSGAQALSGLILAVIFGTAYFTSRRNVTIMLTAIFASWAYYAGIVKVFDITPYDAADTFKWATMLLGIAYVLIGYGYRLQRDAVPNFFYGFGTLEILGAGISFGGTFDIFYIALIFAAFYGSVYLKSRMMLGLGAIFLIAHIIKLTSKYFVDSIGWPVALIAIGFVIIGIGYFTVYLNKKFVSVA</sequence>
<protein>
    <recommendedName>
        <fullName evidence="2">DUF2157 domain-containing protein</fullName>
    </recommendedName>
</protein>
<name>A0A2H0U984_9BACT</name>
<organism evidence="3 4">
    <name type="scientific">Candidatus Kaiserbacteria bacterium CG10_big_fil_rev_8_21_14_0_10_56_12</name>
    <dbReference type="NCBI Taxonomy" id="1974611"/>
    <lineage>
        <taxon>Bacteria</taxon>
        <taxon>Candidatus Kaiseribacteriota</taxon>
    </lineage>
</organism>
<comment type="caution">
    <text evidence="3">The sequence shown here is derived from an EMBL/GenBank/DDBJ whole genome shotgun (WGS) entry which is preliminary data.</text>
</comment>
<feature type="transmembrane region" description="Helical" evidence="1">
    <location>
        <begin position="151"/>
        <end position="173"/>
    </location>
</feature>
<feature type="transmembrane region" description="Helical" evidence="1">
    <location>
        <begin position="125"/>
        <end position="145"/>
    </location>
</feature>
<keyword evidence="1" id="KW-0472">Membrane</keyword>
<dbReference type="EMBL" id="PFBL01000022">
    <property type="protein sequence ID" value="PIR82983.1"/>
    <property type="molecule type" value="Genomic_DNA"/>
</dbReference>
<dbReference type="Pfam" id="PF09925">
    <property type="entry name" value="DUF2157"/>
    <property type="match status" value="1"/>
</dbReference>
<feature type="transmembrane region" description="Helical" evidence="1">
    <location>
        <begin position="180"/>
        <end position="199"/>
    </location>
</feature>
<evidence type="ECO:0000313" key="3">
    <source>
        <dbReference type="EMBL" id="PIR82983.1"/>
    </source>
</evidence>
<feature type="transmembrane region" description="Helical" evidence="1">
    <location>
        <begin position="70"/>
        <end position="88"/>
    </location>
</feature>
<evidence type="ECO:0000259" key="2">
    <source>
        <dbReference type="Pfam" id="PF09925"/>
    </source>
</evidence>
<dbReference type="InterPro" id="IPR018677">
    <property type="entry name" value="DUF2157"/>
</dbReference>
<keyword evidence="1" id="KW-1133">Transmembrane helix</keyword>
<proteinExistence type="predicted"/>
<accession>A0A2H0U984</accession>
<feature type="transmembrane region" description="Helical" evidence="1">
    <location>
        <begin position="308"/>
        <end position="329"/>
    </location>
</feature>
<feature type="transmembrane region" description="Helical" evidence="1">
    <location>
        <begin position="211"/>
        <end position="229"/>
    </location>
</feature>